<comment type="caution">
    <text evidence="3">The sequence shown here is derived from an EMBL/GenBank/DDBJ whole genome shotgun (WGS) entry which is preliminary data.</text>
</comment>
<comment type="similarity">
    <text evidence="1">Belongs to the methyltransferase superfamily. LaeA methyltransferase family.</text>
</comment>
<feature type="compositionally biased region" description="Polar residues" evidence="2">
    <location>
        <begin position="27"/>
        <end position="46"/>
    </location>
</feature>
<reference evidence="3" key="2">
    <citation type="submission" date="2023-06" db="EMBL/GenBank/DDBJ databases">
        <authorList>
            <consortium name="Lawrence Berkeley National Laboratory"/>
            <person name="Haridas S."/>
            <person name="Hensen N."/>
            <person name="Bonometti L."/>
            <person name="Westerberg I."/>
            <person name="Brannstrom I.O."/>
            <person name="Guillou S."/>
            <person name="Cros-Aarteil S."/>
            <person name="Calhoun S."/>
            <person name="Kuo A."/>
            <person name="Mondo S."/>
            <person name="Pangilinan J."/>
            <person name="Riley R."/>
            <person name="Labutti K."/>
            <person name="Andreopoulos B."/>
            <person name="Lipzen A."/>
            <person name="Chen C."/>
            <person name="Yanf M."/>
            <person name="Daum C."/>
            <person name="Ng V."/>
            <person name="Clum A."/>
            <person name="Steindorff A."/>
            <person name="Ohm R."/>
            <person name="Martin F."/>
            <person name="Silar P."/>
            <person name="Natvig D."/>
            <person name="Lalanne C."/>
            <person name="Gautier V."/>
            <person name="Ament-Velasquez S.L."/>
            <person name="Kruys A."/>
            <person name="Hutchinson M.I."/>
            <person name="Powell A.J."/>
            <person name="Barry K."/>
            <person name="Miller A.N."/>
            <person name="Grigoriev I.V."/>
            <person name="Debuchy R."/>
            <person name="Gladieux P."/>
            <person name="Thoren M.H."/>
            <person name="Johannesson H."/>
        </authorList>
    </citation>
    <scope>NUCLEOTIDE SEQUENCE</scope>
    <source>
        <strain evidence="3">CBS 560.94</strain>
    </source>
</reference>
<dbReference type="GeneID" id="87860072"/>
<keyword evidence="3" id="KW-0808">Transferase</keyword>
<evidence type="ECO:0000313" key="4">
    <source>
        <dbReference type="Proteomes" id="UP001278500"/>
    </source>
</evidence>
<dbReference type="EMBL" id="JAUEPP010000007">
    <property type="protein sequence ID" value="KAK3338902.1"/>
    <property type="molecule type" value="Genomic_DNA"/>
</dbReference>
<reference evidence="3" key="1">
    <citation type="journal article" date="2023" name="Mol. Phylogenet. Evol.">
        <title>Genome-scale phylogeny and comparative genomics of the fungal order Sordariales.</title>
        <authorList>
            <person name="Hensen N."/>
            <person name="Bonometti L."/>
            <person name="Westerberg I."/>
            <person name="Brannstrom I.O."/>
            <person name="Guillou S."/>
            <person name="Cros-Aarteil S."/>
            <person name="Calhoun S."/>
            <person name="Haridas S."/>
            <person name="Kuo A."/>
            <person name="Mondo S."/>
            <person name="Pangilinan J."/>
            <person name="Riley R."/>
            <person name="LaButti K."/>
            <person name="Andreopoulos B."/>
            <person name="Lipzen A."/>
            <person name="Chen C."/>
            <person name="Yan M."/>
            <person name="Daum C."/>
            <person name="Ng V."/>
            <person name="Clum A."/>
            <person name="Steindorff A."/>
            <person name="Ohm R.A."/>
            <person name="Martin F."/>
            <person name="Silar P."/>
            <person name="Natvig D.O."/>
            <person name="Lalanne C."/>
            <person name="Gautier V."/>
            <person name="Ament-Velasquez S.L."/>
            <person name="Kruys A."/>
            <person name="Hutchinson M.I."/>
            <person name="Powell A.J."/>
            <person name="Barry K."/>
            <person name="Miller A.N."/>
            <person name="Grigoriev I.V."/>
            <person name="Debuchy R."/>
            <person name="Gladieux P."/>
            <person name="Hiltunen Thoren M."/>
            <person name="Johannesson H."/>
        </authorList>
    </citation>
    <scope>NUCLEOTIDE SEQUENCE</scope>
    <source>
        <strain evidence="3">CBS 560.94</strain>
    </source>
</reference>
<dbReference type="PANTHER" id="PTHR43591">
    <property type="entry name" value="METHYLTRANSFERASE"/>
    <property type="match status" value="1"/>
</dbReference>
<dbReference type="SUPFAM" id="SSF53335">
    <property type="entry name" value="S-adenosyl-L-methionine-dependent methyltransferases"/>
    <property type="match status" value="1"/>
</dbReference>
<keyword evidence="4" id="KW-1185">Reference proteome</keyword>
<dbReference type="PANTHER" id="PTHR43591:SF10">
    <property type="entry name" value="ABC TRANSMEMBRANE TYPE-1 DOMAIN-CONTAINING PROTEIN-RELATED"/>
    <property type="match status" value="1"/>
</dbReference>
<dbReference type="RefSeq" id="XP_062678262.1">
    <property type="nucleotide sequence ID" value="XM_062822918.1"/>
</dbReference>
<gene>
    <name evidence="3" type="ORF">B0H65DRAFT_283985</name>
</gene>
<organism evidence="3 4">
    <name type="scientific">Neurospora tetraspora</name>
    <dbReference type="NCBI Taxonomy" id="94610"/>
    <lineage>
        <taxon>Eukaryota</taxon>
        <taxon>Fungi</taxon>
        <taxon>Dikarya</taxon>
        <taxon>Ascomycota</taxon>
        <taxon>Pezizomycotina</taxon>
        <taxon>Sordariomycetes</taxon>
        <taxon>Sordariomycetidae</taxon>
        <taxon>Sordariales</taxon>
        <taxon>Sordariaceae</taxon>
        <taxon>Neurospora</taxon>
    </lineage>
</organism>
<dbReference type="Pfam" id="PF13489">
    <property type="entry name" value="Methyltransf_23"/>
    <property type="match status" value="1"/>
</dbReference>
<name>A0AAE0J9N9_9PEZI</name>
<dbReference type="CDD" id="cd02440">
    <property type="entry name" value="AdoMet_MTases"/>
    <property type="match status" value="1"/>
</dbReference>
<keyword evidence="3" id="KW-0489">Methyltransferase</keyword>
<evidence type="ECO:0000256" key="2">
    <source>
        <dbReference type="SAM" id="MobiDB-lite"/>
    </source>
</evidence>
<dbReference type="GO" id="GO:0008168">
    <property type="term" value="F:methyltransferase activity"/>
    <property type="evidence" value="ECO:0007669"/>
    <property type="project" value="UniProtKB-KW"/>
</dbReference>
<dbReference type="InterPro" id="IPR029063">
    <property type="entry name" value="SAM-dependent_MTases_sf"/>
</dbReference>
<feature type="region of interest" description="Disordered" evidence="2">
    <location>
        <begin position="20"/>
        <end position="46"/>
    </location>
</feature>
<evidence type="ECO:0000313" key="3">
    <source>
        <dbReference type="EMBL" id="KAK3338902.1"/>
    </source>
</evidence>
<evidence type="ECO:0000256" key="1">
    <source>
        <dbReference type="ARBA" id="ARBA00038158"/>
    </source>
</evidence>
<dbReference type="GO" id="GO:0032259">
    <property type="term" value="P:methylation"/>
    <property type="evidence" value="ECO:0007669"/>
    <property type="project" value="UniProtKB-KW"/>
</dbReference>
<dbReference type="AlphaFoldDB" id="A0AAE0J9N9"/>
<dbReference type="Gene3D" id="3.40.50.150">
    <property type="entry name" value="Vaccinia Virus protein VP39"/>
    <property type="match status" value="1"/>
</dbReference>
<protein>
    <submittedName>
        <fullName evidence="3">S-adenosyl-L-methionine-dependent methyltransferase</fullName>
    </submittedName>
</protein>
<dbReference type="Proteomes" id="UP001278500">
    <property type="component" value="Unassembled WGS sequence"/>
</dbReference>
<proteinExistence type="inferred from homology"/>
<accession>A0AAE0J9N9</accession>
<sequence length="351" mass="39697">MAAQPAQQLPLLSNEEQAAVGILPASHWQQQSTQEDPNDDSASSLGSFVSSTASLTESIFAYRHINGRTYHGEIGNAESWEPNDERHKEALDIAHHVYTVVLDGKLHNAPLDKKNVQKVVDIGTGTGMWAIDFADEFPDSEVIGTDITPIQPPWVPPNVKFEIDDCNREWTWADNTFDFIHIRMMFGIIEDWDALFRQAYRTCKPGGYTESFVCDSTFRGDETVKDDSAIAQWGRVWNAAGKKMGRTFEVYAENLQQKGMEAAGFVDIEVKDYYIPLGVWHKDKVLAEKGLWWKIHAESDLEGYLNYPFHAVMGWTPAETGLYAAQLRKELNNPKIHGYTTVRSVWGRKPE</sequence>